<dbReference type="AlphaFoldDB" id="A0A1F6CIB2"/>
<keyword evidence="1" id="KW-1133">Transmembrane helix</keyword>
<gene>
    <name evidence="2" type="ORF">A2678_03665</name>
</gene>
<evidence type="ECO:0000313" key="3">
    <source>
        <dbReference type="Proteomes" id="UP000178815"/>
    </source>
</evidence>
<feature type="transmembrane region" description="Helical" evidence="1">
    <location>
        <begin position="26"/>
        <end position="46"/>
    </location>
</feature>
<keyword evidence="1" id="KW-0472">Membrane</keyword>
<evidence type="ECO:0000256" key="1">
    <source>
        <dbReference type="SAM" id="Phobius"/>
    </source>
</evidence>
<protein>
    <submittedName>
        <fullName evidence="2">Uncharacterized protein</fullName>
    </submittedName>
</protein>
<name>A0A1F6CIB2_9BACT</name>
<dbReference type="STRING" id="1798481.A2678_03665"/>
<evidence type="ECO:0000313" key="2">
    <source>
        <dbReference type="EMBL" id="OGG48757.1"/>
    </source>
</evidence>
<accession>A0A1F6CIB2</accession>
<sequence>MNIPAYIRPYLNRLHQSGRSDPSRGWFILLSLSGIALVGIIVWNILAFETVARGGTIGAPTDKTSFSVLDHAQLDSVRMLLEKRAAEEAKYVTGEYHFTDPSQ</sequence>
<keyword evidence="1" id="KW-0812">Transmembrane</keyword>
<comment type="caution">
    <text evidence="2">The sequence shown here is derived from an EMBL/GenBank/DDBJ whole genome shotgun (WGS) entry which is preliminary data.</text>
</comment>
<organism evidence="2 3">
    <name type="scientific">Candidatus Kaiserbacteria bacterium RIFCSPHIGHO2_01_FULL_53_31</name>
    <dbReference type="NCBI Taxonomy" id="1798481"/>
    <lineage>
        <taxon>Bacteria</taxon>
        <taxon>Candidatus Kaiseribacteriota</taxon>
    </lineage>
</organism>
<dbReference type="Proteomes" id="UP000178815">
    <property type="component" value="Unassembled WGS sequence"/>
</dbReference>
<proteinExistence type="predicted"/>
<dbReference type="EMBL" id="MFKU01000009">
    <property type="protein sequence ID" value="OGG48757.1"/>
    <property type="molecule type" value="Genomic_DNA"/>
</dbReference>
<reference evidence="2 3" key="1">
    <citation type="journal article" date="2016" name="Nat. Commun.">
        <title>Thousands of microbial genomes shed light on interconnected biogeochemical processes in an aquifer system.</title>
        <authorList>
            <person name="Anantharaman K."/>
            <person name="Brown C.T."/>
            <person name="Hug L.A."/>
            <person name="Sharon I."/>
            <person name="Castelle C.J."/>
            <person name="Probst A.J."/>
            <person name="Thomas B.C."/>
            <person name="Singh A."/>
            <person name="Wilkins M.J."/>
            <person name="Karaoz U."/>
            <person name="Brodie E.L."/>
            <person name="Williams K.H."/>
            <person name="Hubbard S.S."/>
            <person name="Banfield J.F."/>
        </authorList>
    </citation>
    <scope>NUCLEOTIDE SEQUENCE [LARGE SCALE GENOMIC DNA]</scope>
</reference>